<comment type="caution">
    <text evidence="1">The sequence shown here is derived from an EMBL/GenBank/DDBJ whole genome shotgun (WGS) entry which is preliminary data.</text>
</comment>
<sequence length="103" mass="11739">MTELNVDQFSLCSSGSKARLLEDARIQVAEWSFLCRVAELSFRDEVRSSIIQWGSEESLCSSKSKGANQGGPSDQDYTWTRFRSTYMKSNTVYFISNTVRFSK</sequence>
<organism evidence="1 2">
    <name type="scientific">Ilyodon furcidens</name>
    <name type="common">goldbreast splitfin</name>
    <dbReference type="NCBI Taxonomy" id="33524"/>
    <lineage>
        <taxon>Eukaryota</taxon>
        <taxon>Metazoa</taxon>
        <taxon>Chordata</taxon>
        <taxon>Craniata</taxon>
        <taxon>Vertebrata</taxon>
        <taxon>Euteleostomi</taxon>
        <taxon>Actinopterygii</taxon>
        <taxon>Neopterygii</taxon>
        <taxon>Teleostei</taxon>
        <taxon>Neoteleostei</taxon>
        <taxon>Acanthomorphata</taxon>
        <taxon>Ovalentaria</taxon>
        <taxon>Atherinomorphae</taxon>
        <taxon>Cyprinodontiformes</taxon>
        <taxon>Goodeidae</taxon>
        <taxon>Ilyodon</taxon>
    </lineage>
</organism>
<accession>A0ABV0UWN5</accession>
<evidence type="ECO:0000313" key="2">
    <source>
        <dbReference type="Proteomes" id="UP001482620"/>
    </source>
</evidence>
<gene>
    <name evidence="1" type="ORF">ILYODFUR_030421</name>
</gene>
<dbReference type="EMBL" id="JAHRIQ010085604">
    <property type="protein sequence ID" value="MEQ2249541.1"/>
    <property type="molecule type" value="Genomic_DNA"/>
</dbReference>
<evidence type="ECO:0000313" key="1">
    <source>
        <dbReference type="EMBL" id="MEQ2249541.1"/>
    </source>
</evidence>
<dbReference type="Proteomes" id="UP001482620">
    <property type="component" value="Unassembled WGS sequence"/>
</dbReference>
<proteinExistence type="predicted"/>
<keyword evidence="2" id="KW-1185">Reference proteome</keyword>
<reference evidence="1 2" key="1">
    <citation type="submission" date="2021-06" db="EMBL/GenBank/DDBJ databases">
        <authorList>
            <person name="Palmer J.M."/>
        </authorList>
    </citation>
    <scope>NUCLEOTIDE SEQUENCE [LARGE SCALE GENOMIC DNA]</scope>
    <source>
        <strain evidence="2">if_2019</strain>
        <tissue evidence="1">Muscle</tissue>
    </source>
</reference>
<name>A0ABV0UWN5_9TELE</name>
<protein>
    <submittedName>
        <fullName evidence="1">Uncharacterized protein</fullName>
    </submittedName>
</protein>